<comment type="caution">
    <text evidence="2">The sequence shown here is derived from an EMBL/GenBank/DDBJ whole genome shotgun (WGS) entry which is preliminary data.</text>
</comment>
<evidence type="ECO:0000256" key="1">
    <source>
        <dbReference type="SAM" id="MobiDB-lite"/>
    </source>
</evidence>
<accession>A0AAD8JHF2</accession>
<gene>
    <name evidence="2" type="ORF">POM88_003413</name>
</gene>
<reference evidence="2" key="1">
    <citation type="submission" date="2023-02" db="EMBL/GenBank/DDBJ databases">
        <title>Genome of toxic invasive species Heracleum sosnowskyi carries increased number of genes despite the absence of recent whole-genome duplications.</title>
        <authorList>
            <person name="Schelkunov M."/>
            <person name="Shtratnikova V."/>
            <person name="Makarenko M."/>
            <person name="Klepikova A."/>
            <person name="Omelchenko D."/>
            <person name="Novikova G."/>
            <person name="Obukhova E."/>
            <person name="Bogdanov V."/>
            <person name="Penin A."/>
            <person name="Logacheva M."/>
        </authorList>
    </citation>
    <scope>NUCLEOTIDE SEQUENCE</scope>
    <source>
        <strain evidence="2">Hsosn_3</strain>
        <tissue evidence="2">Leaf</tissue>
    </source>
</reference>
<protein>
    <submittedName>
        <fullName evidence="2">Uncharacterized protein</fullName>
    </submittedName>
</protein>
<proteinExistence type="predicted"/>
<evidence type="ECO:0000313" key="2">
    <source>
        <dbReference type="EMBL" id="KAK1403808.1"/>
    </source>
</evidence>
<feature type="compositionally biased region" description="Basic and acidic residues" evidence="1">
    <location>
        <begin position="26"/>
        <end position="37"/>
    </location>
</feature>
<keyword evidence="3" id="KW-1185">Reference proteome</keyword>
<feature type="region of interest" description="Disordered" evidence="1">
    <location>
        <begin position="1"/>
        <end position="47"/>
    </location>
</feature>
<dbReference type="AlphaFoldDB" id="A0AAD8JHF2"/>
<organism evidence="2 3">
    <name type="scientific">Heracleum sosnowskyi</name>
    <dbReference type="NCBI Taxonomy" id="360622"/>
    <lineage>
        <taxon>Eukaryota</taxon>
        <taxon>Viridiplantae</taxon>
        <taxon>Streptophyta</taxon>
        <taxon>Embryophyta</taxon>
        <taxon>Tracheophyta</taxon>
        <taxon>Spermatophyta</taxon>
        <taxon>Magnoliopsida</taxon>
        <taxon>eudicotyledons</taxon>
        <taxon>Gunneridae</taxon>
        <taxon>Pentapetalae</taxon>
        <taxon>asterids</taxon>
        <taxon>campanulids</taxon>
        <taxon>Apiales</taxon>
        <taxon>Apiaceae</taxon>
        <taxon>Apioideae</taxon>
        <taxon>apioid superclade</taxon>
        <taxon>Tordylieae</taxon>
        <taxon>Tordyliinae</taxon>
        <taxon>Heracleum</taxon>
    </lineage>
</organism>
<reference evidence="2" key="2">
    <citation type="submission" date="2023-05" db="EMBL/GenBank/DDBJ databases">
        <authorList>
            <person name="Schelkunov M.I."/>
        </authorList>
    </citation>
    <scope>NUCLEOTIDE SEQUENCE</scope>
    <source>
        <strain evidence="2">Hsosn_3</strain>
        <tissue evidence="2">Leaf</tissue>
    </source>
</reference>
<name>A0AAD8JHF2_9APIA</name>
<dbReference type="EMBL" id="JAUIZM010000001">
    <property type="protein sequence ID" value="KAK1403808.1"/>
    <property type="molecule type" value="Genomic_DNA"/>
</dbReference>
<dbReference type="Proteomes" id="UP001237642">
    <property type="component" value="Unassembled WGS sequence"/>
</dbReference>
<sequence length="198" mass="22317">MFSVGMDQASETRNEANESQNQDNETQGKKSTVECRLKSKTGNHYDPQLIHSTLQSKNEINFESGLGPTSKKNRTIDINDDIEILGTVEIQSNTLNPVVEENPKKKAKTSPKLTKTTKFEDEMTSALQLMVQTNSGPSLEECKEKLNSLGWGATNPLHRKALGIFCESAKYREHWMLLDADENEHWVKMVSKKIGFDD</sequence>
<evidence type="ECO:0000313" key="3">
    <source>
        <dbReference type="Proteomes" id="UP001237642"/>
    </source>
</evidence>